<accession>A0A6J6H5C3</accession>
<organism evidence="2">
    <name type="scientific">freshwater metagenome</name>
    <dbReference type="NCBI Taxonomy" id="449393"/>
    <lineage>
        <taxon>unclassified sequences</taxon>
        <taxon>metagenomes</taxon>
        <taxon>ecological metagenomes</taxon>
    </lineage>
</organism>
<dbReference type="InterPro" id="IPR029058">
    <property type="entry name" value="AB_hydrolase_fold"/>
</dbReference>
<protein>
    <submittedName>
        <fullName evidence="2">Unannotated protein</fullName>
    </submittedName>
</protein>
<dbReference type="PANTHER" id="PTHR43798:SF33">
    <property type="entry name" value="HYDROLASE, PUTATIVE (AFU_ORTHOLOGUE AFUA_2G14860)-RELATED"/>
    <property type="match status" value="1"/>
</dbReference>
<reference evidence="2" key="1">
    <citation type="submission" date="2020-05" db="EMBL/GenBank/DDBJ databases">
        <authorList>
            <person name="Chiriac C."/>
            <person name="Salcher M."/>
            <person name="Ghai R."/>
            <person name="Kavagutti S V."/>
        </authorList>
    </citation>
    <scope>NUCLEOTIDE SEQUENCE</scope>
</reference>
<evidence type="ECO:0000259" key="1">
    <source>
        <dbReference type="Pfam" id="PF12697"/>
    </source>
</evidence>
<dbReference type="GO" id="GO:0016020">
    <property type="term" value="C:membrane"/>
    <property type="evidence" value="ECO:0007669"/>
    <property type="project" value="TreeGrafter"/>
</dbReference>
<dbReference type="InterPro" id="IPR050266">
    <property type="entry name" value="AB_hydrolase_sf"/>
</dbReference>
<name>A0A6J6H5C3_9ZZZZ</name>
<dbReference type="SUPFAM" id="SSF53474">
    <property type="entry name" value="alpha/beta-Hydrolases"/>
    <property type="match status" value="1"/>
</dbReference>
<gene>
    <name evidence="2" type="ORF">UFOPK1874_00145</name>
</gene>
<dbReference type="PANTHER" id="PTHR43798">
    <property type="entry name" value="MONOACYLGLYCEROL LIPASE"/>
    <property type="match status" value="1"/>
</dbReference>
<dbReference type="AlphaFoldDB" id="A0A6J6H5C3"/>
<evidence type="ECO:0000313" key="2">
    <source>
        <dbReference type="EMBL" id="CAB4606495.1"/>
    </source>
</evidence>
<feature type="domain" description="AB hydrolase-1" evidence="1">
    <location>
        <begin position="28"/>
        <end position="248"/>
    </location>
</feature>
<dbReference type="EMBL" id="CAEZUX010000006">
    <property type="protein sequence ID" value="CAB4606495.1"/>
    <property type="molecule type" value="Genomic_DNA"/>
</dbReference>
<dbReference type="InterPro" id="IPR000073">
    <property type="entry name" value="AB_hydrolase_1"/>
</dbReference>
<sequence length="257" mass="28270">MAMPAGVPHSTNMGFAFIEEGLDEGRLVVLIHGSLDRAAGMLRVSRQIQKDARIIRFDRRGYAKNVNHSGPFNIEGNTNDLVDILNGRPAILIGHSFGGNVALATAARLGSQIHAVSTYETPLSWFDWWPRSTAGAQSLKVPTDEAAEAFMVRLIGQRRWSELPERTKDERRSEGPALTEELQSIRDAAPWTVNEIQCPVLCGYGSRALEHHKRGAIWLGEHLPIAKTVLVEGAGHGAPNSHPEEFVNLLVRPHLLS</sequence>
<dbReference type="Gene3D" id="3.40.50.1820">
    <property type="entry name" value="alpha/beta hydrolase"/>
    <property type="match status" value="1"/>
</dbReference>
<proteinExistence type="predicted"/>
<dbReference type="Pfam" id="PF12697">
    <property type="entry name" value="Abhydrolase_6"/>
    <property type="match status" value="1"/>
</dbReference>